<dbReference type="PANTHER" id="PTHR43675:SF8">
    <property type="entry name" value="ARSENITE METHYLTRANSFERASE"/>
    <property type="match status" value="1"/>
</dbReference>
<dbReference type="Gene3D" id="3.40.50.150">
    <property type="entry name" value="Vaccinia Virus protein VP39"/>
    <property type="match status" value="1"/>
</dbReference>
<proteinExistence type="predicted"/>
<dbReference type="InterPro" id="IPR029063">
    <property type="entry name" value="SAM-dependent_MTases_sf"/>
</dbReference>
<dbReference type="GO" id="GO:0008168">
    <property type="term" value="F:methyltransferase activity"/>
    <property type="evidence" value="ECO:0007669"/>
    <property type="project" value="UniProtKB-KW"/>
</dbReference>
<evidence type="ECO:0000259" key="3">
    <source>
        <dbReference type="Pfam" id="PF13649"/>
    </source>
</evidence>
<dbReference type="GO" id="GO:0032259">
    <property type="term" value="P:methylation"/>
    <property type="evidence" value="ECO:0007669"/>
    <property type="project" value="UniProtKB-KW"/>
</dbReference>
<dbReference type="AlphaFoldDB" id="A0A932CMG1"/>
<accession>A0A932CMG1</accession>
<evidence type="ECO:0000313" key="4">
    <source>
        <dbReference type="EMBL" id="MBI2875332.1"/>
    </source>
</evidence>
<reference evidence="4" key="1">
    <citation type="submission" date="2020-07" db="EMBL/GenBank/DDBJ databases">
        <title>Huge and variable diversity of episymbiotic CPR bacteria and DPANN archaea in groundwater ecosystems.</title>
        <authorList>
            <person name="He C.Y."/>
            <person name="Keren R."/>
            <person name="Whittaker M."/>
            <person name="Farag I.F."/>
            <person name="Doudna J."/>
            <person name="Cate J.H.D."/>
            <person name="Banfield J.F."/>
        </authorList>
    </citation>
    <scope>NUCLEOTIDE SEQUENCE</scope>
    <source>
        <strain evidence="4">NC_groundwater_672_Ag_B-0.1um_62_36</strain>
    </source>
</reference>
<dbReference type="InterPro" id="IPR041698">
    <property type="entry name" value="Methyltransf_25"/>
</dbReference>
<keyword evidence="1" id="KW-0808">Transferase</keyword>
<evidence type="ECO:0000256" key="1">
    <source>
        <dbReference type="ARBA" id="ARBA00022679"/>
    </source>
</evidence>
<dbReference type="SUPFAM" id="SSF53335">
    <property type="entry name" value="S-adenosyl-L-methionine-dependent methyltransferases"/>
    <property type="match status" value="1"/>
</dbReference>
<organism evidence="4 5">
    <name type="scientific">Tectimicrobiota bacterium</name>
    <dbReference type="NCBI Taxonomy" id="2528274"/>
    <lineage>
        <taxon>Bacteria</taxon>
        <taxon>Pseudomonadati</taxon>
        <taxon>Nitrospinota/Tectimicrobiota group</taxon>
        <taxon>Candidatus Tectimicrobiota</taxon>
    </lineage>
</organism>
<dbReference type="PANTHER" id="PTHR43675">
    <property type="entry name" value="ARSENITE METHYLTRANSFERASE"/>
    <property type="match status" value="1"/>
</dbReference>
<dbReference type="EMBL" id="JACPRF010000015">
    <property type="protein sequence ID" value="MBI2875332.1"/>
    <property type="molecule type" value="Genomic_DNA"/>
</dbReference>
<sequence>MRKILKYGYIKLDRLYLRLDKELLRRTRNLRWIPKFHDRRGGKVSYGEWCHVVGIFQTLLYIHLNQKANNHILDIGCGTGLLAIASEPFIGDSGKYIGIDVSKEDISFCKKHYLEDNFSFIHLNVYNQTYASKQNTNKMKWDISNESMDMVAALSVFTHFNEDDAIFYFREIDRVLKPGGKAIITFFLLNDTYYQTLQNKSNTRSKYHNTRQDAWIFDQPCSKSNHWLHPQWVKQPEDAIGVAPVGIESLQQGTRLFLTETYEGNWKEVPGIFFQDILVFQKR</sequence>
<protein>
    <submittedName>
        <fullName evidence="4">Class I SAM-dependent methyltransferase</fullName>
    </submittedName>
</protein>
<dbReference type="InterPro" id="IPR026669">
    <property type="entry name" value="Arsenite_MeTrfase-like"/>
</dbReference>
<feature type="domain" description="Methyltransferase" evidence="3">
    <location>
        <begin position="72"/>
        <end position="180"/>
    </location>
</feature>
<evidence type="ECO:0000313" key="5">
    <source>
        <dbReference type="Proteomes" id="UP000769766"/>
    </source>
</evidence>
<dbReference type="Pfam" id="PF13649">
    <property type="entry name" value="Methyltransf_25"/>
    <property type="match status" value="1"/>
</dbReference>
<keyword evidence="2" id="KW-0949">S-adenosyl-L-methionine</keyword>
<gene>
    <name evidence="4" type="ORF">HYY20_00440</name>
</gene>
<evidence type="ECO:0000256" key="2">
    <source>
        <dbReference type="ARBA" id="ARBA00022691"/>
    </source>
</evidence>
<dbReference type="CDD" id="cd02440">
    <property type="entry name" value="AdoMet_MTases"/>
    <property type="match status" value="1"/>
</dbReference>
<keyword evidence="4" id="KW-0489">Methyltransferase</keyword>
<comment type="caution">
    <text evidence="4">The sequence shown here is derived from an EMBL/GenBank/DDBJ whole genome shotgun (WGS) entry which is preliminary data.</text>
</comment>
<name>A0A932CMG1_UNCTE</name>
<dbReference type="Proteomes" id="UP000769766">
    <property type="component" value="Unassembled WGS sequence"/>
</dbReference>